<dbReference type="PANTHER" id="PTHR43337">
    <property type="entry name" value="XANTHINE/URACIL PERMEASE C887.17-RELATED"/>
    <property type="match status" value="1"/>
</dbReference>
<evidence type="ECO:0000313" key="10">
    <source>
        <dbReference type="EMBL" id="SHI33372.1"/>
    </source>
</evidence>
<gene>
    <name evidence="10" type="ORF">SAMN02745691_00112</name>
</gene>
<dbReference type="STRING" id="1122934.SAMN02745691_00112"/>
<evidence type="ECO:0000256" key="7">
    <source>
        <dbReference type="ARBA" id="ARBA00023136"/>
    </source>
</evidence>
<sequence length="451" mass="48095">MTKIIDSFFKLKENKTSIRTEILAGITTFVTMAYILAVNPGMLSLTGMNAGAVFTATALASAIATLLMGLWANYPIALSAGMGLNAYFTFTVCLGELKGIEDPWKIALTAVLAEGIVFLILSFFKVRETLITMIPLNLKYGITAGIGLFIGFVAFQQAGIIVSEPATLVTLGSFGHFPVILCFIGVVVITVLTHFRVRGAIILGIFSTWILGIIAELTGLYTPTASLIPAFSMSNIIPPSISTTFFAFNFTWIADNLIAFISIAFALLFVDLFDTIGFVIGLADYAGFLDKKGNLPRAGRVLTSDAVGTVVGSVLGTSTVTSYMESSAGVSAGGKTGLTSVTTGLCFVLALFLSPLFLAIPAFATAPALIFVAFNMSASIVKINFKDDIADAIGGFFSFIMMPLTYSIANGIMFGILFWVTIKVLTKKAKEIHPLLWVISLLFVIRIISLA</sequence>
<feature type="transmembrane region" description="Helical" evidence="9">
    <location>
        <begin position="432"/>
        <end position="449"/>
    </location>
</feature>
<proteinExistence type="inferred from homology"/>
<evidence type="ECO:0000256" key="8">
    <source>
        <dbReference type="PIRNR" id="PIRNR005353"/>
    </source>
</evidence>
<keyword evidence="3 8" id="KW-0813">Transport</keyword>
<reference evidence="10 11" key="1">
    <citation type="submission" date="2016-11" db="EMBL/GenBank/DDBJ databases">
        <authorList>
            <person name="Jaros S."/>
            <person name="Januszkiewicz K."/>
            <person name="Wedrychowicz H."/>
        </authorList>
    </citation>
    <scope>NUCLEOTIDE SEQUENCE [LARGE SCALE GENOMIC DNA]</scope>
    <source>
        <strain evidence="10 11">DSM 15970</strain>
    </source>
</reference>
<protein>
    <submittedName>
        <fullName evidence="10">Putative MFS transporter, AGZA family, xanthine/uracil permease</fullName>
    </submittedName>
</protein>
<feature type="transmembrane region" description="Helical" evidence="9">
    <location>
        <begin position="138"/>
        <end position="162"/>
    </location>
</feature>
<comment type="subcellular location">
    <subcellularLocation>
        <location evidence="1 8">Cell membrane</location>
        <topology evidence="1 8">Multi-pass membrane protein</topology>
    </subcellularLocation>
</comment>
<organism evidence="10 11">
    <name type="scientific">Parasporobacterium paucivorans DSM 15970</name>
    <dbReference type="NCBI Taxonomy" id="1122934"/>
    <lineage>
        <taxon>Bacteria</taxon>
        <taxon>Bacillati</taxon>
        <taxon>Bacillota</taxon>
        <taxon>Clostridia</taxon>
        <taxon>Lachnospirales</taxon>
        <taxon>Lachnospiraceae</taxon>
        <taxon>Parasporobacterium</taxon>
    </lineage>
</organism>
<evidence type="ECO:0000256" key="1">
    <source>
        <dbReference type="ARBA" id="ARBA00004651"/>
    </source>
</evidence>
<name>A0A1M6AA75_9FIRM</name>
<dbReference type="InterPro" id="IPR006043">
    <property type="entry name" value="NCS2"/>
</dbReference>
<feature type="transmembrane region" description="Helical" evidence="9">
    <location>
        <begin position="21"/>
        <end position="38"/>
    </location>
</feature>
<feature type="transmembrane region" description="Helical" evidence="9">
    <location>
        <begin position="359"/>
        <end position="381"/>
    </location>
</feature>
<comment type="similarity">
    <text evidence="2 8">Belongs to the nucleobase:cation symporter-2 (NCS2) (TC 2.A.40) family. Azg-like subfamily.</text>
</comment>
<evidence type="ECO:0000313" key="11">
    <source>
        <dbReference type="Proteomes" id="UP000184342"/>
    </source>
</evidence>
<evidence type="ECO:0000256" key="5">
    <source>
        <dbReference type="ARBA" id="ARBA00022692"/>
    </source>
</evidence>
<evidence type="ECO:0000256" key="4">
    <source>
        <dbReference type="ARBA" id="ARBA00022475"/>
    </source>
</evidence>
<evidence type="ECO:0000256" key="6">
    <source>
        <dbReference type="ARBA" id="ARBA00022989"/>
    </source>
</evidence>
<dbReference type="Pfam" id="PF00860">
    <property type="entry name" value="Xan_ur_permease"/>
    <property type="match status" value="1"/>
</dbReference>
<accession>A0A1M6AA75</accession>
<dbReference type="RefSeq" id="WP_242941617.1">
    <property type="nucleotide sequence ID" value="NZ_FQYT01000002.1"/>
</dbReference>
<keyword evidence="4 8" id="KW-1003">Cell membrane</keyword>
<evidence type="ECO:0000256" key="2">
    <source>
        <dbReference type="ARBA" id="ARBA00005697"/>
    </source>
</evidence>
<feature type="transmembrane region" description="Helical" evidence="9">
    <location>
        <begin position="106"/>
        <end position="126"/>
    </location>
</feature>
<keyword evidence="6 8" id="KW-1133">Transmembrane helix</keyword>
<dbReference type="GO" id="GO:0005345">
    <property type="term" value="F:purine nucleobase transmembrane transporter activity"/>
    <property type="evidence" value="ECO:0007669"/>
    <property type="project" value="TreeGrafter"/>
</dbReference>
<feature type="transmembrane region" description="Helical" evidence="9">
    <location>
        <begin position="200"/>
        <end position="221"/>
    </location>
</feature>
<dbReference type="Proteomes" id="UP000184342">
    <property type="component" value="Unassembled WGS sequence"/>
</dbReference>
<dbReference type="InterPro" id="IPR026033">
    <property type="entry name" value="Azg-like_bact_archaea"/>
</dbReference>
<dbReference type="PANTHER" id="PTHR43337:SF1">
    <property type="entry name" value="XANTHINE_URACIL PERMEASE C887.17-RELATED"/>
    <property type="match status" value="1"/>
</dbReference>
<dbReference type="GO" id="GO:0005886">
    <property type="term" value="C:plasma membrane"/>
    <property type="evidence" value="ECO:0007669"/>
    <property type="project" value="UniProtKB-SubCell"/>
</dbReference>
<keyword evidence="11" id="KW-1185">Reference proteome</keyword>
<dbReference type="InterPro" id="IPR045018">
    <property type="entry name" value="Azg-like"/>
</dbReference>
<feature type="transmembrane region" description="Helical" evidence="9">
    <location>
        <begin position="257"/>
        <end position="286"/>
    </location>
</feature>
<dbReference type="AlphaFoldDB" id="A0A1M6AA75"/>
<keyword evidence="7 8" id="KW-0472">Membrane</keyword>
<evidence type="ECO:0000256" key="3">
    <source>
        <dbReference type="ARBA" id="ARBA00022448"/>
    </source>
</evidence>
<evidence type="ECO:0000256" key="9">
    <source>
        <dbReference type="SAM" id="Phobius"/>
    </source>
</evidence>
<feature type="transmembrane region" description="Helical" evidence="9">
    <location>
        <begin position="393"/>
        <end position="420"/>
    </location>
</feature>
<keyword evidence="5 8" id="KW-0812">Transmembrane</keyword>
<feature type="transmembrane region" description="Helical" evidence="9">
    <location>
        <begin position="227"/>
        <end position="250"/>
    </location>
</feature>
<feature type="transmembrane region" description="Helical" evidence="9">
    <location>
        <begin position="174"/>
        <end position="193"/>
    </location>
</feature>
<dbReference type="EMBL" id="FQYT01000002">
    <property type="protein sequence ID" value="SHI33372.1"/>
    <property type="molecule type" value="Genomic_DNA"/>
</dbReference>
<feature type="transmembrane region" description="Helical" evidence="9">
    <location>
        <begin position="50"/>
        <end position="72"/>
    </location>
</feature>
<dbReference type="PIRSF" id="PIRSF005353">
    <property type="entry name" value="PbuG"/>
    <property type="match status" value="1"/>
</dbReference>